<dbReference type="Pfam" id="PF20473">
    <property type="entry name" value="MmeI_Mtase"/>
    <property type="match status" value="1"/>
</dbReference>
<dbReference type="Pfam" id="PF20465">
    <property type="entry name" value="MmeI_hel"/>
    <property type="match status" value="1"/>
</dbReference>
<keyword evidence="2 10" id="KW-0489">Methyltransferase</keyword>
<sequence>MTENEQREAAKAFAEKWQGKGYEKGETQKFWLELISTVYGVKAPVDYMNFEVQIQLSNVSFIDVYIPSTKVIIEQKSLGKDLTKGIKQSDGTWLTPMQQMIRYANAMNYDEMPRWGISCNFQEFMIFDFNNKHSEPERIRLADLPDEFHRLDFLVAKENVHIRKEVEISVEAGKLVGRIYDYIAARYNSLTPEVLQSLNKLCVRLIFCMYAEDAGIFQHNQFYNYMKNFPAKFFRTSLVELFHVLNTPISERDEYLDDELAAFPYVNGGLFDGEIEIPKFDERTVEIILEEASLSFSWRDISPTIFGAVFESTLSAKTRRSGGMHYTSIENIHKVIDPLFLDDLAEELEAILSIPQVKQRNSKLAAYQDKLAGLTFFDPACGSGNFLTETYIALRRLENRVIQSMLGEQIVLGDIANPIKVSIHQFYGIEINDFAVSVAKTALWIAEYQMMVETQGIVNMNLDFLPLKSYSNIVEGNALRLDWNSVISPDKLHYIMGNPPFLGYSMQDKSQKADILSVYVDEKGKSYKTAGKIDYVAGWYFKAAEMMQNTFIRTAFVSTNSICQGEQVASVWKPLYERFGIHIDFAWRTFKWASESFEQAAVHVIIVGTSCNNFSQKFIIENERKIIAENISPYLLDSPNIFIETRKKTLCAVPEMVTGNRPADGGHLIIEAEDYDSFVKKEPSAKQYIKKLTGSAEYINNKKRYCLWLVGVSPAELRKMPEVIKRVELCREARLGGAPDRQKLADTPTLFRETKNPDTFIIIPEVSSEQRKYIPLGFLKSDVICTNLAKMIPNASVYDFGILTSNVHNYWMRIVCGRLKSDYRYSNTLVYNNFPWCNPTEAQKKKIERTAKSILDARALYPDCSLADLYDDLTMPPELRKAHVANDMAVMEAYGFFMEPTPEHPSKWYSPSETVAALMKMYQELTEKSNG</sequence>
<evidence type="ECO:0000256" key="3">
    <source>
        <dbReference type="ARBA" id="ARBA00022679"/>
    </source>
</evidence>
<evidence type="ECO:0000256" key="2">
    <source>
        <dbReference type="ARBA" id="ARBA00022603"/>
    </source>
</evidence>
<dbReference type="PANTHER" id="PTHR33841:SF1">
    <property type="entry name" value="DNA METHYLTRANSFERASE A"/>
    <property type="match status" value="1"/>
</dbReference>
<evidence type="ECO:0000259" key="9">
    <source>
        <dbReference type="Pfam" id="PF20473"/>
    </source>
</evidence>
<evidence type="ECO:0000256" key="4">
    <source>
        <dbReference type="ARBA" id="ARBA00047942"/>
    </source>
</evidence>
<dbReference type="GeneID" id="96777785"/>
<dbReference type="InterPro" id="IPR029063">
    <property type="entry name" value="SAM-dependent_MTases_sf"/>
</dbReference>
<reference evidence="10 11" key="1">
    <citation type="submission" date="2019-08" db="EMBL/GenBank/DDBJ databases">
        <title>In-depth cultivation of the pig gut microbiome towards novel bacterial diversity and tailored functional studies.</title>
        <authorList>
            <person name="Wylensek D."/>
            <person name="Hitch T.C.A."/>
            <person name="Clavel T."/>
        </authorList>
    </citation>
    <scope>NUCLEOTIDE SEQUENCE [LARGE SCALE GENOMIC DNA]</scope>
    <source>
        <strain evidence="10 11">WCA-693-APC-5D-A</strain>
    </source>
</reference>
<dbReference type="InterPro" id="IPR046817">
    <property type="entry name" value="MmeI_N"/>
</dbReference>
<gene>
    <name evidence="10" type="ORF">FYJ84_02560</name>
</gene>
<dbReference type="InterPro" id="IPR046818">
    <property type="entry name" value="MmeI_C"/>
</dbReference>
<feature type="domain" description="MmeI-like target recognition" evidence="7">
    <location>
        <begin position="638"/>
        <end position="837"/>
    </location>
</feature>
<protein>
    <recommendedName>
        <fullName evidence="1">site-specific DNA-methyltransferase (adenine-specific)</fullName>
        <ecNumber evidence="1">2.1.1.72</ecNumber>
    </recommendedName>
</protein>
<dbReference type="Gene3D" id="3.40.50.150">
    <property type="entry name" value="Vaccinia Virus protein VP39"/>
    <property type="match status" value="1"/>
</dbReference>
<dbReference type="Pfam" id="PF20466">
    <property type="entry name" value="MmeI_TRD"/>
    <property type="match status" value="1"/>
</dbReference>
<evidence type="ECO:0000256" key="1">
    <source>
        <dbReference type="ARBA" id="ARBA00011900"/>
    </source>
</evidence>
<keyword evidence="11" id="KW-1185">Reference proteome</keyword>
<dbReference type="InterPro" id="IPR050953">
    <property type="entry name" value="N4_N6_ade-DNA_methylase"/>
</dbReference>
<evidence type="ECO:0000313" key="11">
    <source>
        <dbReference type="Proteomes" id="UP000433181"/>
    </source>
</evidence>
<feature type="domain" description="MmeI-like C-terminal" evidence="8">
    <location>
        <begin position="841"/>
        <end position="927"/>
    </location>
</feature>
<comment type="catalytic activity">
    <reaction evidence="4">
        <text>a 2'-deoxyadenosine in DNA + S-adenosyl-L-methionine = an N(6)-methyl-2'-deoxyadenosine in DNA + S-adenosyl-L-homocysteine + H(+)</text>
        <dbReference type="Rhea" id="RHEA:15197"/>
        <dbReference type="Rhea" id="RHEA-COMP:12418"/>
        <dbReference type="Rhea" id="RHEA-COMP:12419"/>
        <dbReference type="ChEBI" id="CHEBI:15378"/>
        <dbReference type="ChEBI" id="CHEBI:57856"/>
        <dbReference type="ChEBI" id="CHEBI:59789"/>
        <dbReference type="ChEBI" id="CHEBI:90615"/>
        <dbReference type="ChEBI" id="CHEBI:90616"/>
        <dbReference type="EC" id="2.1.1.72"/>
    </reaction>
</comment>
<proteinExistence type="predicted"/>
<evidence type="ECO:0000313" key="10">
    <source>
        <dbReference type="EMBL" id="MSU07871.1"/>
    </source>
</evidence>
<evidence type="ECO:0000259" key="8">
    <source>
        <dbReference type="Pfam" id="PF20467"/>
    </source>
</evidence>
<feature type="domain" description="MmeI-like N-terminal" evidence="5">
    <location>
        <begin position="9"/>
        <end position="184"/>
    </location>
</feature>
<evidence type="ECO:0000259" key="7">
    <source>
        <dbReference type="Pfam" id="PF20466"/>
    </source>
</evidence>
<dbReference type="Pfam" id="PF20467">
    <property type="entry name" value="MmeI_C"/>
    <property type="match status" value="1"/>
</dbReference>
<dbReference type="InterPro" id="IPR046819">
    <property type="entry name" value="MmeI_hel"/>
</dbReference>
<name>A0A6I2UFC5_9FIRM</name>
<dbReference type="Proteomes" id="UP000433181">
    <property type="component" value="Unassembled WGS sequence"/>
</dbReference>
<dbReference type="SUPFAM" id="SSF53335">
    <property type="entry name" value="S-adenosyl-L-methionine-dependent methyltransferases"/>
    <property type="match status" value="1"/>
</dbReference>
<dbReference type="GO" id="GO:0032259">
    <property type="term" value="P:methylation"/>
    <property type="evidence" value="ECO:0007669"/>
    <property type="project" value="UniProtKB-KW"/>
</dbReference>
<dbReference type="InterPro" id="IPR046816">
    <property type="entry name" value="MmeI_Mtase"/>
</dbReference>
<comment type="caution">
    <text evidence="10">The sequence shown here is derived from an EMBL/GenBank/DDBJ whole genome shotgun (WGS) entry which is preliminary data.</text>
</comment>
<dbReference type="GO" id="GO:0009007">
    <property type="term" value="F:site-specific DNA-methyltransferase (adenine-specific) activity"/>
    <property type="evidence" value="ECO:0007669"/>
    <property type="project" value="UniProtKB-EC"/>
</dbReference>
<dbReference type="EC" id="2.1.1.72" evidence="1"/>
<organism evidence="10 11">
    <name type="scientific">Anaerovibrio slackiae</name>
    <dbReference type="NCBI Taxonomy" id="2652309"/>
    <lineage>
        <taxon>Bacteria</taxon>
        <taxon>Bacillati</taxon>
        <taxon>Bacillota</taxon>
        <taxon>Negativicutes</taxon>
        <taxon>Selenomonadales</taxon>
        <taxon>Selenomonadaceae</taxon>
        <taxon>Anaerovibrio</taxon>
    </lineage>
</organism>
<dbReference type="AlphaFoldDB" id="A0A6I2UFC5"/>
<dbReference type="RefSeq" id="WP_154405818.1">
    <property type="nucleotide sequence ID" value="NZ_VUNR01000003.1"/>
</dbReference>
<accession>A0A6I2UFC5</accession>
<dbReference type="EMBL" id="VUNR01000003">
    <property type="protein sequence ID" value="MSU07871.1"/>
    <property type="molecule type" value="Genomic_DNA"/>
</dbReference>
<dbReference type="InterPro" id="IPR046820">
    <property type="entry name" value="MmeI_TRD"/>
</dbReference>
<evidence type="ECO:0000259" key="5">
    <source>
        <dbReference type="Pfam" id="PF20464"/>
    </source>
</evidence>
<feature type="domain" description="MmeI-like helicase spacer" evidence="6">
    <location>
        <begin position="197"/>
        <end position="271"/>
    </location>
</feature>
<dbReference type="PANTHER" id="PTHR33841">
    <property type="entry name" value="DNA METHYLTRANSFERASE YEEA-RELATED"/>
    <property type="match status" value="1"/>
</dbReference>
<keyword evidence="3 10" id="KW-0808">Transferase</keyword>
<feature type="domain" description="MmeI-like DNA-methyltransferase" evidence="9">
    <location>
        <begin position="357"/>
        <end position="619"/>
    </location>
</feature>
<dbReference type="Pfam" id="PF20464">
    <property type="entry name" value="MmeI_N"/>
    <property type="match status" value="1"/>
</dbReference>
<evidence type="ECO:0000259" key="6">
    <source>
        <dbReference type="Pfam" id="PF20465"/>
    </source>
</evidence>